<dbReference type="STRING" id="1314782.A0A165PV87"/>
<accession>A0A165PV87</accession>
<keyword evidence="2" id="KW-1185">Reference proteome</keyword>
<evidence type="ECO:0000313" key="2">
    <source>
        <dbReference type="Proteomes" id="UP000076761"/>
    </source>
</evidence>
<sequence length="85" mass="9814">MSSSRWRDLMGILRLCSNMILCLWCDKRFVGDGGSKAACLFKMYLFGVSFRVLAVHRLIHQSQQYEEEATQARKSENIYSDCKDA</sequence>
<name>A0A165PV87_9AGAM</name>
<dbReference type="InParanoid" id="A0A165PV87"/>
<keyword evidence="1" id="KW-0808">Transferase</keyword>
<dbReference type="EMBL" id="KV425605">
    <property type="protein sequence ID" value="KZT21542.1"/>
    <property type="molecule type" value="Genomic_DNA"/>
</dbReference>
<proteinExistence type="predicted"/>
<reference evidence="1 2" key="1">
    <citation type="journal article" date="2016" name="Mol. Biol. Evol.">
        <title>Comparative Genomics of Early-Diverging Mushroom-Forming Fungi Provides Insights into the Origins of Lignocellulose Decay Capabilities.</title>
        <authorList>
            <person name="Nagy L.G."/>
            <person name="Riley R."/>
            <person name="Tritt A."/>
            <person name="Adam C."/>
            <person name="Daum C."/>
            <person name="Floudas D."/>
            <person name="Sun H."/>
            <person name="Yadav J.S."/>
            <person name="Pangilinan J."/>
            <person name="Larsson K.H."/>
            <person name="Matsuura K."/>
            <person name="Barry K."/>
            <person name="Labutti K."/>
            <person name="Kuo R."/>
            <person name="Ohm R.A."/>
            <person name="Bhattacharya S.S."/>
            <person name="Shirouzu T."/>
            <person name="Yoshinaga Y."/>
            <person name="Martin F.M."/>
            <person name="Grigoriev I.V."/>
            <person name="Hibbett D.S."/>
        </authorList>
    </citation>
    <scope>NUCLEOTIDE SEQUENCE [LARGE SCALE GENOMIC DNA]</scope>
    <source>
        <strain evidence="1 2">HHB14362 ss-1</strain>
    </source>
</reference>
<evidence type="ECO:0000313" key="1">
    <source>
        <dbReference type="EMBL" id="KZT21542.1"/>
    </source>
</evidence>
<organism evidence="1 2">
    <name type="scientific">Neolentinus lepideus HHB14362 ss-1</name>
    <dbReference type="NCBI Taxonomy" id="1314782"/>
    <lineage>
        <taxon>Eukaryota</taxon>
        <taxon>Fungi</taxon>
        <taxon>Dikarya</taxon>
        <taxon>Basidiomycota</taxon>
        <taxon>Agaricomycotina</taxon>
        <taxon>Agaricomycetes</taxon>
        <taxon>Gloeophyllales</taxon>
        <taxon>Gloeophyllaceae</taxon>
        <taxon>Neolentinus</taxon>
    </lineage>
</organism>
<dbReference type="GO" id="GO:0016740">
    <property type="term" value="F:transferase activity"/>
    <property type="evidence" value="ECO:0007669"/>
    <property type="project" value="UniProtKB-KW"/>
</dbReference>
<dbReference type="OrthoDB" id="10595213at2759"/>
<protein>
    <submittedName>
        <fullName evidence="1">Glycosyltransferase family 49 protein</fullName>
    </submittedName>
</protein>
<gene>
    <name evidence="1" type="ORF">NEOLEDRAFT_1139139</name>
</gene>
<dbReference type="AlphaFoldDB" id="A0A165PV87"/>
<dbReference type="Proteomes" id="UP000076761">
    <property type="component" value="Unassembled WGS sequence"/>
</dbReference>